<feature type="domain" description="D-serine dehydratase-like" evidence="3">
    <location>
        <begin position="267"/>
        <end position="353"/>
    </location>
</feature>
<protein>
    <submittedName>
        <fullName evidence="4">Metal-activated pyridoxal enzyme</fullName>
    </submittedName>
</protein>
<dbReference type="GO" id="GO:0036088">
    <property type="term" value="P:D-serine catabolic process"/>
    <property type="evidence" value="ECO:0007669"/>
    <property type="project" value="TreeGrafter"/>
</dbReference>
<evidence type="ECO:0000259" key="3">
    <source>
        <dbReference type="SMART" id="SM01119"/>
    </source>
</evidence>
<sequence length="377" mass="40727">MPYSPKPGTPISALDTPSILVDLPTFHSNIQKLTQRLLPTGVRIRPHLKTSKSAAVARHLSTAGCQGFCVAKLSEAEIMVGLGITDLLITCEVIGDVKVGRLVELWGKEEGSDVRVIVDCIEGVKKIEMAMREAGLTGKRSVLVDLDVGLQRTGVRGVEAARELARYIRDECEMLELIGIQGYEGHVQHIHGDEARKTACLNSMKILVETAEALGRDGHDIRVVTCGGTGTAEVCASIPGITEVQPGSFVFMDTDYQSAIGGFYDNSLTILCTVISKQGPKRVTIDAGLKALTTDSGLAQCKDSRYTYGVLGDEHGFLTWTDARDLEVGDRVEMVPSHIDPTVNLFDVYFAHREGVVEEVRRVGARGMVQCVLGCGS</sequence>
<dbReference type="Pfam" id="PF14031">
    <property type="entry name" value="D-ser_dehydrat"/>
    <property type="match status" value="1"/>
</dbReference>
<dbReference type="OrthoDB" id="20198at2759"/>
<accession>A0A6A6VIM3</accession>
<dbReference type="InterPro" id="IPR026956">
    <property type="entry name" value="D-ser_dehydrat-like_dom"/>
</dbReference>
<dbReference type="InterPro" id="IPR001608">
    <property type="entry name" value="Ala_racemase_N"/>
</dbReference>
<name>A0A6A6VIM3_9PLEO</name>
<dbReference type="PANTHER" id="PTHR28004:SF2">
    <property type="entry name" value="D-SERINE DEHYDRATASE"/>
    <property type="match status" value="1"/>
</dbReference>
<dbReference type="Proteomes" id="UP000799440">
    <property type="component" value="Unassembled WGS sequence"/>
</dbReference>
<evidence type="ECO:0000256" key="1">
    <source>
        <dbReference type="ARBA" id="ARBA00005323"/>
    </source>
</evidence>
<dbReference type="EMBL" id="MU006567">
    <property type="protein sequence ID" value="KAF2748967.1"/>
    <property type="molecule type" value="Genomic_DNA"/>
</dbReference>
<evidence type="ECO:0000313" key="5">
    <source>
        <dbReference type="Proteomes" id="UP000799440"/>
    </source>
</evidence>
<proteinExistence type="inferred from homology"/>
<dbReference type="SMART" id="SM01119">
    <property type="entry name" value="D-ser_dehydrat"/>
    <property type="match status" value="1"/>
</dbReference>
<dbReference type="GO" id="GO:0008721">
    <property type="term" value="F:D-serine ammonia-lyase activity"/>
    <property type="evidence" value="ECO:0007669"/>
    <property type="project" value="TreeGrafter"/>
</dbReference>
<dbReference type="AlphaFoldDB" id="A0A6A6VIM3"/>
<dbReference type="Gene3D" id="3.20.20.10">
    <property type="entry name" value="Alanine racemase"/>
    <property type="match status" value="1"/>
</dbReference>
<organism evidence="4 5">
    <name type="scientific">Sporormia fimetaria CBS 119925</name>
    <dbReference type="NCBI Taxonomy" id="1340428"/>
    <lineage>
        <taxon>Eukaryota</taxon>
        <taxon>Fungi</taxon>
        <taxon>Dikarya</taxon>
        <taxon>Ascomycota</taxon>
        <taxon>Pezizomycotina</taxon>
        <taxon>Dothideomycetes</taxon>
        <taxon>Pleosporomycetidae</taxon>
        <taxon>Pleosporales</taxon>
        <taxon>Sporormiaceae</taxon>
        <taxon>Sporormia</taxon>
    </lineage>
</organism>
<dbReference type="Gene3D" id="2.40.37.20">
    <property type="entry name" value="D-serine dehydratase-like domain"/>
    <property type="match status" value="1"/>
</dbReference>
<reference evidence="4" key="1">
    <citation type="journal article" date="2020" name="Stud. Mycol.">
        <title>101 Dothideomycetes genomes: a test case for predicting lifestyles and emergence of pathogens.</title>
        <authorList>
            <person name="Haridas S."/>
            <person name="Albert R."/>
            <person name="Binder M."/>
            <person name="Bloem J."/>
            <person name="Labutti K."/>
            <person name="Salamov A."/>
            <person name="Andreopoulos B."/>
            <person name="Baker S."/>
            <person name="Barry K."/>
            <person name="Bills G."/>
            <person name="Bluhm B."/>
            <person name="Cannon C."/>
            <person name="Castanera R."/>
            <person name="Culley D."/>
            <person name="Daum C."/>
            <person name="Ezra D."/>
            <person name="Gonzalez J."/>
            <person name="Henrissat B."/>
            <person name="Kuo A."/>
            <person name="Liang C."/>
            <person name="Lipzen A."/>
            <person name="Lutzoni F."/>
            <person name="Magnuson J."/>
            <person name="Mondo S."/>
            <person name="Nolan M."/>
            <person name="Ohm R."/>
            <person name="Pangilinan J."/>
            <person name="Park H.-J."/>
            <person name="Ramirez L."/>
            <person name="Alfaro M."/>
            <person name="Sun H."/>
            <person name="Tritt A."/>
            <person name="Yoshinaga Y."/>
            <person name="Zwiers L.-H."/>
            <person name="Turgeon B."/>
            <person name="Goodwin S."/>
            <person name="Spatafora J."/>
            <person name="Crous P."/>
            <person name="Grigoriev I."/>
        </authorList>
    </citation>
    <scope>NUCLEOTIDE SEQUENCE</scope>
    <source>
        <strain evidence="4">CBS 119925</strain>
    </source>
</reference>
<evidence type="ECO:0000313" key="4">
    <source>
        <dbReference type="EMBL" id="KAF2748967.1"/>
    </source>
</evidence>
<dbReference type="PANTHER" id="PTHR28004">
    <property type="entry name" value="ZGC:162816-RELATED"/>
    <property type="match status" value="1"/>
</dbReference>
<comment type="similarity">
    <text evidence="1">Belongs to the DSD1 family.</text>
</comment>
<dbReference type="SUPFAM" id="SSF51419">
    <property type="entry name" value="PLP-binding barrel"/>
    <property type="match status" value="1"/>
</dbReference>
<dbReference type="Pfam" id="PF01168">
    <property type="entry name" value="Ala_racemase_N"/>
    <property type="match status" value="1"/>
</dbReference>
<dbReference type="InterPro" id="IPR042208">
    <property type="entry name" value="D-ser_dehydrat-like_sf"/>
</dbReference>
<keyword evidence="5" id="KW-1185">Reference proteome</keyword>
<dbReference type="CDD" id="cd06819">
    <property type="entry name" value="PLPDE_III_LS_D-TA"/>
    <property type="match status" value="1"/>
</dbReference>
<evidence type="ECO:0000256" key="2">
    <source>
        <dbReference type="ARBA" id="ARBA00023239"/>
    </source>
</evidence>
<keyword evidence="2" id="KW-0456">Lyase</keyword>
<dbReference type="InterPro" id="IPR029066">
    <property type="entry name" value="PLP-binding_barrel"/>
</dbReference>
<dbReference type="InterPro" id="IPR051466">
    <property type="entry name" value="D-amino_acid_metab_enzyme"/>
</dbReference>
<gene>
    <name evidence="4" type="ORF">M011DRAFT_399289</name>
</gene>